<evidence type="ECO:0000313" key="3">
    <source>
        <dbReference type="Proteomes" id="UP000230108"/>
    </source>
</evidence>
<evidence type="ECO:0000256" key="1">
    <source>
        <dbReference type="SAM" id="Phobius"/>
    </source>
</evidence>
<keyword evidence="1" id="KW-0812">Transmembrane</keyword>
<reference evidence="3" key="1">
    <citation type="submission" date="2017-09" db="EMBL/GenBank/DDBJ databases">
        <title>Depth-based differentiation of microbial function through sediment-hosted aquifers and enrichment of novel symbionts in the deep terrestrial subsurface.</title>
        <authorList>
            <person name="Probst A.J."/>
            <person name="Ladd B."/>
            <person name="Jarett J.K."/>
            <person name="Geller-Mcgrath D.E."/>
            <person name="Sieber C.M.K."/>
            <person name="Emerson J.B."/>
            <person name="Anantharaman K."/>
            <person name="Thomas B.C."/>
            <person name="Malmstrom R."/>
            <person name="Stieglmeier M."/>
            <person name="Klingl A."/>
            <person name="Woyke T."/>
            <person name="Ryan C.M."/>
            <person name="Banfield J.F."/>
        </authorList>
    </citation>
    <scope>NUCLEOTIDE SEQUENCE [LARGE SCALE GENOMIC DNA]</scope>
</reference>
<feature type="transmembrane region" description="Helical" evidence="1">
    <location>
        <begin position="75"/>
        <end position="96"/>
    </location>
</feature>
<feature type="transmembrane region" description="Helical" evidence="1">
    <location>
        <begin position="40"/>
        <end position="63"/>
    </location>
</feature>
<evidence type="ECO:0000313" key="2">
    <source>
        <dbReference type="EMBL" id="PIY69316.1"/>
    </source>
</evidence>
<name>A0A2M7QDL6_9BACT</name>
<feature type="transmembrane region" description="Helical" evidence="1">
    <location>
        <begin position="12"/>
        <end position="34"/>
    </location>
</feature>
<dbReference type="EMBL" id="PFLF01000035">
    <property type="protein sequence ID" value="PIY69316.1"/>
    <property type="molecule type" value="Genomic_DNA"/>
</dbReference>
<gene>
    <name evidence="2" type="ORF">COY90_01275</name>
</gene>
<protein>
    <submittedName>
        <fullName evidence="2">Uncharacterized protein</fullName>
    </submittedName>
</protein>
<accession>A0A2M7QDL6</accession>
<comment type="caution">
    <text evidence="2">The sequence shown here is derived from an EMBL/GenBank/DDBJ whole genome shotgun (WGS) entry which is preliminary data.</text>
</comment>
<organism evidence="2 3">
    <name type="scientific">Candidatus Roizmanbacteria bacterium CG_4_10_14_0_8_um_filter_39_9</name>
    <dbReference type="NCBI Taxonomy" id="1974829"/>
    <lineage>
        <taxon>Bacteria</taxon>
        <taxon>Candidatus Roizmaniibacteriota</taxon>
    </lineage>
</organism>
<dbReference type="AlphaFoldDB" id="A0A2M7QDL6"/>
<dbReference type="Proteomes" id="UP000230108">
    <property type="component" value="Unassembled WGS sequence"/>
</dbReference>
<keyword evidence="1" id="KW-1133">Transmembrane helix</keyword>
<keyword evidence="1" id="KW-0472">Membrane</keyword>
<sequence>MQRNHKIQQLLTSYGLTGLGFTAIYLTLFHSHLFASQHILFYRGLGLLVISMAATLLIGVSIYRYIARFSIESFIAALIMSVSIHLALFVVFPVTFDRSVTMYMLNKLKTQNSKVCEGTTVDSLEESFINEYVRRDDAVNRRIDEQSLINIVNNDAGCISLTQRGKGFLKWSETIKKLYNIQ</sequence>
<proteinExistence type="predicted"/>